<dbReference type="AlphaFoldDB" id="A0AA86R5U0"/>
<keyword evidence="1" id="KW-0547">Nucleotide-binding</keyword>
<keyword evidence="1" id="KW-0067">ATP-binding</keyword>
<keyword evidence="3" id="KW-1185">Reference proteome</keyword>
<evidence type="ECO:0000313" key="3">
    <source>
        <dbReference type="Proteomes" id="UP001642409"/>
    </source>
</evidence>
<dbReference type="GO" id="GO:0004386">
    <property type="term" value="F:helicase activity"/>
    <property type="evidence" value="ECO:0007669"/>
    <property type="project" value="UniProtKB-KW"/>
</dbReference>
<dbReference type="Proteomes" id="UP001642409">
    <property type="component" value="Unassembled WGS sequence"/>
</dbReference>
<sequence length="209" mass="24780">MNINHYSYRTPQEGVQQTLAISREYALQQLKEDSCRDYQQLKSIASIYGLQQLNNDQKKCVQSIDQFIQNNCQSAVDQLSRIDPNVAQYCREMKNNQQSYNTIDFNSPDYHTQLRMYVQENNASNFQQLEYKLKTLYILLVNKQYSRSSALQHLKNVLQSLDKIAQTVNNVERQHEVRVIWQSIQMISQHDETKHLELWDQQPINEDEM</sequence>
<accession>A0AA86R5U0</accession>
<evidence type="ECO:0000313" key="1">
    <source>
        <dbReference type="EMBL" id="CAI9969922.1"/>
    </source>
</evidence>
<reference evidence="2 3" key="2">
    <citation type="submission" date="2024-07" db="EMBL/GenBank/DDBJ databases">
        <authorList>
            <person name="Akdeniz Z."/>
        </authorList>
    </citation>
    <scope>NUCLEOTIDE SEQUENCE [LARGE SCALE GENOMIC DNA]</scope>
</reference>
<keyword evidence="1" id="KW-0378">Hydrolase</keyword>
<comment type="caution">
    <text evidence="1">The sequence shown here is derived from an EMBL/GenBank/DDBJ whole genome shotgun (WGS) entry which is preliminary data.</text>
</comment>
<evidence type="ECO:0000313" key="2">
    <source>
        <dbReference type="EMBL" id="CAL5999992.1"/>
    </source>
</evidence>
<gene>
    <name evidence="2" type="ORF">HINF_LOCUS16486</name>
    <name evidence="1" type="ORF">HINF_LOCUS57567</name>
</gene>
<protein>
    <submittedName>
        <fullName evidence="1">SNF2 family helicase</fullName>
    </submittedName>
    <submittedName>
        <fullName evidence="2">SNF2_family helicase</fullName>
    </submittedName>
</protein>
<name>A0AA86R5U0_9EUKA</name>
<keyword evidence="1" id="KW-0347">Helicase</keyword>
<reference evidence="1" key="1">
    <citation type="submission" date="2023-06" db="EMBL/GenBank/DDBJ databases">
        <authorList>
            <person name="Kurt Z."/>
        </authorList>
    </citation>
    <scope>NUCLEOTIDE SEQUENCE</scope>
</reference>
<proteinExistence type="predicted"/>
<dbReference type="EMBL" id="CAXDID020000040">
    <property type="protein sequence ID" value="CAL5999992.1"/>
    <property type="molecule type" value="Genomic_DNA"/>
</dbReference>
<dbReference type="EMBL" id="CATOUU010001064">
    <property type="protein sequence ID" value="CAI9969922.1"/>
    <property type="molecule type" value="Genomic_DNA"/>
</dbReference>
<organism evidence="1">
    <name type="scientific">Hexamita inflata</name>
    <dbReference type="NCBI Taxonomy" id="28002"/>
    <lineage>
        <taxon>Eukaryota</taxon>
        <taxon>Metamonada</taxon>
        <taxon>Diplomonadida</taxon>
        <taxon>Hexamitidae</taxon>
        <taxon>Hexamitinae</taxon>
        <taxon>Hexamita</taxon>
    </lineage>
</organism>